<comment type="caution">
    <text evidence="2">The sequence shown here is derived from an EMBL/GenBank/DDBJ whole genome shotgun (WGS) entry which is preliminary data.</text>
</comment>
<dbReference type="Proteomes" id="UP000016368">
    <property type="component" value="Unassembled WGS sequence"/>
</dbReference>
<dbReference type="Gene3D" id="3.90.1200.10">
    <property type="match status" value="1"/>
</dbReference>
<evidence type="ECO:0000313" key="2">
    <source>
        <dbReference type="EMBL" id="EGI75712.1"/>
    </source>
</evidence>
<dbReference type="InterPro" id="IPR011009">
    <property type="entry name" value="Kinase-like_dom_sf"/>
</dbReference>
<evidence type="ECO:0000313" key="3">
    <source>
        <dbReference type="Proteomes" id="UP000016368"/>
    </source>
</evidence>
<feature type="domain" description="Aminoglycoside phosphotransferase" evidence="1">
    <location>
        <begin position="3"/>
        <end position="236"/>
    </location>
</feature>
<evidence type="ECO:0000259" key="1">
    <source>
        <dbReference type="Pfam" id="PF01636"/>
    </source>
</evidence>
<keyword evidence="2" id="KW-0808">Transferase</keyword>
<dbReference type="eggNOG" id="COG3178">
    <property type="taxonomic scope" value="Bacteria"/>
</dbReference>
<proteinExistence type="predicted"/>
<dbReference type="Pfam" id="PF01636">
    <property type="entry name" value="APH"/>
    <property type="match status" value="1"/>
</dbReference>
<protein>
    <submittedName>
        <fullName evidence="2">Aminoglycoside phosphotransferase</fullName>
    </submittedName>
</protein>
<dbReference type="Gene3D" id="3.30.200.20">
    <property type="entry name" value="Phosphorylase Kinase, domain 1"/>
    <property type="match status" value="1"/>
</dbReference>
<name>F3KWS5_9BURK</name>
<accession>F3KWS5</accession>
<dbReference type="SUPFAM" id="SSF56112">
    <property type="entry name" value="Protein kinase-like (PK-like)"/>
    <property type="match status" value="1"/>
</dbReference>
<organism evidence="2 3">
    <name type="scientific">Hylemonella gracilis ATCC 19624</name>
    <dbReference type="NCBI Taxonomy" id="887062"/>
    <lineage>
        <taxon>Bacteria</taxon>
        <taxon>Pseudomonadati</taxon>
        <taxon>Pseudomonadota</taxon>
        <taxon>Betaproteobacteria</taxon>
        <taxon>Burkholderiales</taxon>
        <taxon>Comamonadaceae</taxon>
        <taxon>Hylemonella</taxon>
    </lineage>
</organism>
<dbReference type="InterPro" id="IPR002575">
    <property type="entry name" value="Aminoglycoside_PTrfase"/>
</dbReference>
<gene>
    <name evidence="2" type="ORF">HGR_14569</name>
</gene>
<sequence>MASADASFRRYFRVDTTDQASRIIMDAPPDKENCAPFVQIAALMSEAGLLAPRVLDWDEAQGFMLLTDLGARTMMQVIQPDQAQANLPLYRKAVDALVRWQQASRPGVLPAYDAALLRRELELFPDWYLARHRGITVEGKLRKTLDEMFSLIIERNLASPSVYVHRDFMPRNLMIPGHPDQPASEQPPEERLGVLDFQDAVYGPITYDIASLMRDAFLSWDEDFVIDITVRYWQAARQAGLPVHEDFGEFFRAVEWMGLQRHLKIAGIFARLTLRDGKPKYLADAPRFIAYIRATCARYSELKPLLRLVDEVEGISEASGYAFGRV</sequence>
<dbReference type="GO" id="GO:0016740">
    <property type="term" value="F:transferase activity"/>
    <property type="evidence" value="ECO:0007669"/>
    <property type="project" value="UniProtKB-KW"/>
</dbReference>
<reference evidence="2 3" key="1">
    <citation type="journal article" date="2011" name="EMBO J.">
        <title>Structural diversity of bacterial flagellar motors.</title>
        <authorList>
            <person name="Chen S."/>
            <person name="Beeby M."/>
            <person name="Murphy G.E."/>
            <person name="Leadbetter J.R."/>
            <person name="Hendrixson D.R."/>
            <person name="Briegel A."/>
            <person name="Li Z."/>
            <person name="Shi J."/>
            <person name="Tocheva E.I."/>
            <person name="Muller A."/>
            <person name="Dobro M.J."/>
            <person name="Jensen G.J."/>
        </authorList>
    </citation>
    <scope>NUCLEOTIDE SEQUENCE [LARGE SCALE GENOMIC DNA]</scope>
    <source>
        <strain evidence="2 3">ATCC 19624</strain>
    </source>
</reference>
<dbReference type="AlphaFoldDB" id="F3KWS5"/>
<dbReference type="EMBL" id="AEGR01000093">
    <property type="protein sequence ID" value="EGI75712.1"/>
    <property type="molecule type" value="Genomic_DNA"/>
</dbReference>
<keyword evidence="3" id="KW-1185">Reference proteome</keyword>
<dbReference type="STRING" id="887062.HGR_14569"/>